<feature type="compositionally biased region" description="Low complexity" evidence="1">
    <location>
        <begin position="311"/>
        <end position="331"/>
    </location>
</feature>
<comment type="caution">
    <text evidence="3">The sequence shown here is derived from an EMBL/GenBank/DDBJ whole genome shotgun (WGS) entry which is preliminary data.</text>
</comment>
<accession>A0A1J4J9I3</accession>
<dbReference type="VEuPathDB" id="TrichDB:TRFO_38005"/>
<evidence type="ECO:0000259" key="2">
    <source>
        <dbReference type="PROSITE" id="PS50033"/>
    </source>
</evidence>
<reference evidence="3" key="1">
    <citation type="submission" date="2016-10" db="EMBL/GenBank/DDBJ databases">
        <authorList>
            <person name="Benchimol M."/>
            <person name="Almeida L.G."/>
            <person name="Vasconcelos A.T."/>
            <person name="Perreira-Neves A."/>
            <person name="Rosa I.A."/>
            <person name="Tasca T."/>
            <person name="Bogo M.R."/>
            <person name="de Souza W."/>
        </authorList>
    </citation>
    <scope>NUCLEOTIDE SEQUENCE [LARGE SCALE GENOMIC DNA]</scope>
    <source>
        <strain evidence="3">K</strain>
    </source>
</reference>
<dbReference type="GeneID" id="94846475"/>
<evidence type="ECO:0000313" key="3">
    <source>
        <dbReference type="EMBL" id="OHS95846.1"/>
    </source>
</evidence>
<name>A0A1J4J9I3_9EUKA</name>
<feature type="region of interest" description="Disordered" evidence="1">
    <location>
        <begin position="1"/>
        <end position="229"/>
    </location>
</feature>
<feature type="domain" description="UBX" evidence="2">
    <location>
        <begin position="657"/>
        <end position="735"/>
    </location>
</feature>
<dbReference type="InterPro" id="IPR029071">
    <property type="entry name" value="Ubiquitin-like_domsf"/>
</dbReference>
<feature type="compositionally biased region" description="Low complexity" evidence="1">
    <location>
        <begin position="54"/>
        <end position="63"/>
    </location>
</feature>
<proteinExistence type="predicted"/>
<feature type="compositionally biased region" description="Low complexity" evidence="1">
    <location>
        <begin position="386"/>
        <end position="398"/>
    </location>
</feature>
<feature type="region of interest" description="Disordered" evidence="1">
    <location>
        <begin position="251"/>
        <end position="346"/>
    </location>
</feature>
<feature type="compositionally biased region" description="Basic and acidic residues" evidence="1">
    <location>
        <begin position="537"/>
        <end position="546"/>
    </location>
</feature>
<dbReference type="AlphaFoldDB" id="A0A1J4J9I3"/>
<dbReference type="EMBL" id="MLAK01001216">
    <property type="protein sequence ID" value="OHS95846.1"/>
    <property type="molecule type" value="Genomic_DNA"/>
</dbReference>
<feature type="compositionally biased region" description="Polar residues" evidence="1">
    <location>
        <begin position="300"/>
        <end position="310"/>
    </location>
</feature>
<feature type="compositionally biased region" description="Basic and acidic residues" evidence="1">
    <location>
        <begin position="37"/>
        <end position="53"/>
    </location>
</feature>
<feature type="compositionally biased region" description="Low complexity" evidence="1">
    <location>
        <begin position="277"/>
        <end position="292"/>
    </location>
</feature>
<feature type="compositionally biased region" description="Basic and acidic residues" evidence="1">
    <location>
        <begin position="503"/>
        <end position="522"/>
    </location>
</feature>
<feature type="region of interest" description="Disordered" evidence="1">
    <location>
        <begin position="466"/>
        <end position="487"/>
    </location>
</feature>
<feature type="compositionally biased region" description="Basic and acidic residues" evidence="1">
    <location>
        <begin position="9"/>
        <end position="19"/>
    </location>
</feature>
<sequence length="738" mass="83753">MPPNYNNAKRYDYKDKKDDSGDDDDDAEFVRKYGQHKSNDRKRDPTQKNEKNIFDFSDSSSDSVNFVEPRPTSNIRSKRNIYINEEPKNVALPPLPKTQQGHIKQQHNASKPITSKVKPALQPSSNPFQPAPQTKTSSAKQPILSFSNQMLKEEKEAPKYSSTGSNQADKMKKTSDTNTKNYRMNGVVVKTVPNPQSESAPKKTAVPQITTTKSVKSSTDKTSAAASILSPTVVPSTLFKQPATTITAKKLAVESNQPTTKPPSQVSAPKSSQLNITPSNSSTKSKSTLSSDIKSESASKPEQAVSSTPATSTITNKTLKTTSTVKQTTTTIEPYSTVQNPRSNINSNVKQVTDAVNDTSTKQKANIPPTIKQTIQDKPQLPPKQPSIQSKSQQVQKPLENKALASEPLEKPATIEEEQEKRRAELRAKLGHPTIEERMNDPRFKSPFVMPPPFVVTEEAKNIIDWNYKPPENSDTKTSAPKSIETKKPSIEIDWNYIPPSKEEIRRQKEEEKEKAMNKVKIDWSYQIPQENNSSSKNEKNEDDKKKIQHNNSTMNNEKINYQKTIIDWSYKANDKNNFITSERRKKNKEEEEMETKKRIMQQREILHRGKEEDERPIEAKPIEERINKSDILEKNKLNMEYERDTIIALCGALQPEPTNGIRIAVQLPSGERKMRKFDKNTLGEDVFFWIANNDELFNEDGKPKRYYIQNADRKFDVNLTLEEQGIIRATLLNIIYF</sequence>
<evidence type="ECO:0000313" key="4">
    <source>
        <dbReference type="Proteomes" id="UP000179807"/>
    </source>
</evidence>
<dbReference type="SUPFAM" id="SSF54236">
    <property type="entry name" value="Ubiquitin-like"/>
    <property type="match status" value="1"/>
</dbReference>
<feature type="compositionally biased region" description="Polar residues" evidence="1">
    <location>
        <begin position="332"/>
        <end position="346"/>
    </location>
</feature>
<dbReference type="RefSeq" id="XP_068348983.1">
    <property type="nucleotide sequence ID" value="XM_068511771.1"/>
</dbReference>
<evidence type="ECO:0000256" key="1">
    <source>
        <dbReference type="SAM" id="MobiDB-lite"/>
    </source>
</evidence>
<feature type="compositionally biased region" description="Polar residues" evidence="1">
    <location>
        <begin position="97"/>
        <end position="113"/>
    </location>
</feature>
<dbReference type="InterPro" id="IPR001012">
    <property type="entry name" value="UBX_dom"/>
</dbReference>
<feature type="compositionally biased region" description="Basic and acidic residues" evidence="1">
    <location>
        <begin position="408"/>
        <end position="444"/>
    </location>
</feature>
<organism evidence="3 4">
    <name type="scientific">Tritrichomonas foetus</name>
    <dbReference type="NCBI Taxonomy" id="1144522"/>
    <lineage>
        <taxon>Eukaryota</taxon>
        <taxon>Metamonada</taxon>
        <taxon>Parabasalia</taxon>
        <taxon>Tritrichomonadida</taxon>
        <taxon>Tritrichomonadidae</taxon>
        <taxon>Tritrichomonas</taxon>
    </lineage>
</organism>
<protein>
    <recommendedName>
        <fullName evidence="2">UBX domain-containing protein</fullName>
    </recommendedName>
</protein>
<dbReference type="PROSITE" id="PS50033">
    <property type="entry name" value="UBX"/>
    <property type="match status" value="1"/>
</dbReference>
<feature type="compositionally biased region" description="Low complexity" evidence="1">
    <location>
        <begin position="210"/>
        <end position="227"/>
    </location>
</feature>
<feature type="region of interest" description="Disordered" evidence="1">
    <location>
        <begin position="503"/>
        <end position="557"/>
    </location>
</feature>
<keyword evidence="4" id="KW-1185">Reference proteome</keyword>
<dbReference type="Proteomes" id="UP000179807">
    <property type="component" value="Unassembled WGS sequence"/>
</dbReference>
<feature type="compositionally biased region" description="Polar residues" evidence="1">
    <location>
        <begin position="254"/>
        <end position="276"/>
    </location>
</feature>
<feature type="compositionally biased region" description="Polar residues" evidence="1">
    <location>
        <begin position="122"/>
        <end position="150"/>
    </location>
</feature>
<gene>
    <name evidence="3" type="ORF">TRFO_38005</name>
</gene>
<feature type="region of interest" description="Disordered" evidence="1">
    <location>
        <begin position="359"/>
        <end position="448"/>
    </location>
</feature>